<dbReference type="AlphaFoldDB" id="A0A9W8IGU3"/>
<dbReference type="Proteomes" id="UP001139887">
    <property type="component" value="Unassembled WGS sequence"/>
</dbReference>
<evidence type="ECO:0000313" key="1">
    <source>
        <dbReference type="EMBL" id="KAJ2850351.1"/>
    </source>
</evidence>
<gene>
    <name evidence="1" type="ORF">IWW36_001968</name>
</gene>
<organism evidence="1 2">
    <name type="scientific">Coemansia brasiliensis</name>
    <dbReference type="NCBI Taxonomy" id="2650707"/>
    <lineage>
        <taxon>Eukaryota</taxon>
        <taxon>Fungi</taxon>
        <taxon>Fungi incertae sedis</taxon>
        <taxon>Zoopagomycota</taxon>
        <taxon>Kickxellomycotina</taxon>
        <taxon>Kickxellomycetes</taxon>
        <taxon>Kickxellales</taxon>
        <taxon>Kickxellaceae</taxon>
        <taxon>Coemansia</taxon>
    </lineage>
</organism>
<sequence>MADHTNNRLKMLPRDKAIYSNCRVLDINGDLLFRAGHRRLEWYLSRNLAHRIDDNTIQLNFVNKGHGRKNEPFYLQDMQNNCTICGTTGSLTMHHVVPSQYRTFMEESIKSRSSHDLLPVCTICHDRYERHAVKFKKHLAQCFKAPLDGVGWIERKDIGKGGRAAATLISPSLANIPAERVSQLQSIVDQVVSQNIPLFSDEIQLTISQCQDNGKRLCDEQSILNELISMQVRIRGPEFRTHGEIVVDSVASRSASDSTCEECKKLAAGGVPALISAWRRHFVDNAQPAYLPDHWSVTYPCLQP</sequence>
<evidence type="ECO:0008006" key="3">
    <source>
        <dbReference type="Google" id="ProtNLM"/>
    </source>
</evidence>
<reference evidence="1" key="1">
    <citation type="submission" date="2022-07" db="EMBL/GenBank/DDBJ databases">
        <title>Phylogenomic reconstructions and comparative analyses of Kickxellomycotina fungi.</title>
        <authorList>
            <person name="Reynolds N.K."/>
            <person name="Stajich J.E."/>
            <person name="Barry K."/>
            <person name="Grigoriev I.V."/>
            <person name="Crous P."/>
            <person name="Smith M.E."/>
        </authorList>
    </citation>
    <scope>NUCLEOTIDE SEQUENCE</scope>
    <source>
        <strain evidence="1">NRRL 1566</strain>
    </source>
</reference>
<comment type="caution">
    <text evidence="1">The sequence shown here is derived from an EMBL/GenBank/DDBJ whole genome shotgun (WGS) entry which is preliminary data.</text>
</comment>
<dbReference type="OrthoDB" id="5511684at2759"/>
<accession>A0A9W8IGU3</accession>
<evidence type="ECO:0000313" key="2">
    <source>
        <dbReference type="Proteomes" id="UP001139887"/>
    </source>
</evidence>
<proteinExistence type="predicted"/>
<dbReference type="EMBL" id="JANBUW010000035">
    <property type="protein sequence ID" value="KAJ2850351.1"/>
    <property type="molecule type" value="Genomic_DNA"/>
</dbReference>
<name>A0A9W8IGU3_9FUNG</name>
<keyword evidence="2" id="KW-1185">Reference proteome</keyword>
<protein>
    <recommendedName>
        <fullName evidence="3">HNH domain-containing protein</fullName>
    </recommendedName>
</protein>